<proteinExistence type="predicted"/>
<accession>A0A1B2E4C9</accession>
<dbReference type="RefSeq" id="WP_099478596.1">
    <property type="nucleotide sequence ID" value="NZ_CP016809.1"/>
</dbReference>
<reference evidence="1" key="1">
    <citation type="submission" date="2016-08" db="EMBL/GenBank/DDBJ databases">
        <title>Complete Genome Seqeunce of Paenibacillus sp. nov. IHBB 9852 from high altitute lake of Indian trans-Himalayas.</title>
        <authorList>
            <person name="Kiran S."/>
            <person name="Swarnkar M.K."/>
            <person name="Rana A."/>
            <person name="Tewari R."/>
            <person name="Gulati A."/>
        </authorList>
    </citation>
    <scope>NUCLEOTIDE SEQUENCE [LARGE SCALE GENOMIC DNA]</scope>
    <source>
        <strain evidence="1">IHBB 9852</strain>
    </source>
</reference>
<dbReference type="GeneID" id="48310672"/>
<sequence length="66" mass="7505">MEPALSATGYAEDQCLGAVIQMKFEASCAAVIRYRLRSLFLSAEEFIESLIEKNTRTMEVLYILRI</sequence>
<name>A0A1B2E4C9_9BACL</name>
<organism evidence="1">
    <name type="scientific">Paenibacillus ihbetae</name>
    <dbReference type="NCBI Taxonomy" id="1870820"/>
    <lineage>
        <taxon>Bacteria</taxon>
        <taxon>Bacillati</taxon>
        <taxon>Bacillota</taxon>
        <taxon>Bacilli</taxon>
        <taxon>Bacillales</taxon>
        <taxon>Paenibacillaceae</taxon>
        <taxon>Paenibacillus</taxon>
    </lineage>
</organism>
<protein>
    <submittedName>
        <fullName evidence="1">Uncharacterized protein</fullName>
    </submittedName>
</protein>
<dbReference type="KEGG" id="pib:BBD41_20555"/>
<dbReference type="EMBL" id="CP016809">
    <property type="protein sequence ID" value="ANY74757.1"/>
    <property type="molecule type" value="Genomic_DNA"/>
</dbReference>
<evidence type="ECO:0000313" key="1">
    <source>
        <dbReference type="EMBL" id="ANY74757.1"/>
    </source>
</evidence>
<gene>
    <name evidence="1" type="ORF">BBD41_20555</name>
</gene>
<dbReference type="AlphaFoldDB" id="A0A1B2E4C9"/>